<dbReference type="InterPro" id="IPR011009">
    <property type="entry name" value="Kinase-like_dom_sf"/>
</dbReference>
<evidence type="ECO:0000313" key="9">
    <source>
        <dbReference type="Proteomes" id="UP001362999"/>
    </source>
</evidence>
<feature type="compositionally biased region" description="Acidic residues" evidence="6">
    <location>
        <begin position="172"/>
        <end position="184"/>
    </location>
</feature>
<dbReference type="InterPro" id="IPR051852">
    <property type="entry name" value="Alpha-type_PK"/>
</dbReference>
<feature type="region of interest" description="Disordered" evidence="6">
    <location>
        <begin position="165"/>
        <end position="184"/>
    </location>
</feature>
<name>A0AAV9ZKE5_9AGAR</name>
<evidence type="ECO:0000256" key="4">
    <source>
        <dbReference type="ARBA" id="ARBA00022777"/>
    </source>
</evidence>
<accession>A0AAV9ZKE5</accession>
<comment type="caution">
    <text evidence="8">The sequence shown here is derived from an EMBL/GenBank/DDBJ whole genome shotgun (WGS) entry which is preliminary data.</text>
</comment>
<dbReference type="GO" id="GO:0005524">
    <property type="term" value="F:ATP binding"/>
    <property type="evidence" value="ECO:0007669"/>
    <property type="project" value="UniProtKB-KW"/>
</dbReference>
<proteinExistence type="predicted"/>
<dbReference type="SUPFAM" id="SSF56112">
    <property type="entry name" value="Protein kinase-like (PK-like)"/>
    <property type="match status" value="1"/>
</dbReference>
<dbReference type="PANTHER" id="PTHR45992">
    <property type="entry name" value="EUKARYOTIC ELONGATION FACTOR 2 KINASE-RELATED"/>
    <property type="match status" value="1"/>
</dbReference>
<dbReference type="AlphaFoldDB" id="A0AAV9ZKE5"/>
<keyword evidence="4 8" id="KW-0418">Kinase</keyword>
<reference evidence="8 9" key="1">
    <citation type="journal article" date="2024" name="J Genomics">
        <title>Draft genome sequencing and assembly of Favolaschia claudopus CIRM-BRFM 2984 isolated from oak limbs.</title>
        <authorList>
            <person name="Navarro D."/>
            <person name="Drula E."/>
            <person name="Chaduli D."/>
            <person name="Cazenave R."/>
            <person name="Ahrendt S."/>
            <person name="Wang J."/>
            <person name="Lipzen A."/>
            <person name="Daum C."/>
            <person name="Barry K."/>
            <person name="Grigoriev I.V."/>
            <person name="Favel A."/>
            <person name="Rosso M.N."/>
            <person name="Martin F."/>
        </authorList>
    </citation>
    <scope>NUCLEOTIDE SEQUENCE [LARGE SCALE GENOMIC DNA]</scope>
    <source>
        <strain evidence="8 9">CIRM-BRFM 2984</strain>
    </source>
</reference>
<keyword evidence="1" id="KW-0723">Serine/threonine-protein kinase</keyword>
<organism evidence="8 9">
    <name type="scientific">Favolaschia claudopus</name>
    <dbReference type="NCBI Taxonomy" id="2862362"/>
    <lineage>
        <taxon>Eukaryota</taxon>
        <taxon>Fungi</taxon>
        <taxon>Dikarya</taxon>
        <taxon>Basidiomycota</taxon>
        <taxon>Agaricomycotina</taxon>
        <taxon>Agaricomycetes</taxon>
        <taxon>Agaricomycetidae</taxon>
        <taxon>Agaricales</taxon>
        <taxon>Marasmiineae</taxon>
        <taxon>Mycenaceae</taxon>
        <taxon>Favolaschia</taxon>
    </lineage>
</organism>
<dbReference type="EMBL" id="JAWWNJ010000135">
    <property type="protein sequence ID" value="KAK6984680.1"/>
    <property type="molecule type" value="Genomic_DNA"/>
</dbReference>
<evidence type="ECO:0000256" key="3">
    <source>
        <dbReference type="ARBA" id="ARBA00022741"/>
    </source>
</evidence>
<evidence type="ECO:0000256" key="1">
    <source>
        <dbReference type="ARBA" id="ARBA00022527"/>
    </source>
</evidence>
<dbReference type="GO" id="GO:0004674">
    <property type="term" value="F:protein serine/threonine kinase activity"/>
    <property type="evidence" value="ECO:0007669"/>
    <property type="project" value="UniProtKB-KW"/>
</dbReference>
<evidence type="ECO:0000256" key="5">
    <source>
        <dbReference type="ARBA" id="ARBA00022840"/>
    </source>
</evidence>
<keyword evidence="5" id="KW-0067">ATP-binding</keyword>
<dbReference type="Proteomes" id="UP001362999">
    <property type="component" value="Unassembled WGS sequence"/>
</dbReference>
<dbReference type="Gene3D" id="3.20.200.10">
    <property type="entry name" value="MHCK/EF2 kinase"/>
    <property type="match status" value="1"/>
</dbReference>
<dbReference type="Pfam" id="PF02816">
    <property type="entry name" value="Alpha_kinase"/>
    <property type="match status" value="1"/>
</dbReference>
<dbReference type="PROSITE" id="PS51158">
    <property type="entry name" value="ALPHA_KINASE"/>
    <property type="match status" value="1"/>
</dbReference>
<evidence type="ECO:0000256" key="6">
    <source>
        <dbReference type="SAM" id="MobiDB-lite"/>
    </source>
</evidence>
<evidence type="ECO:0000256" key="2">
    <source>
        <dbReference type="ARBA" id="ARBA00022679"/>
    </source>
</evidence>
<evidence type="ECO:0000313" key="8">
    <source>
        <dbReference type="EMBL" id="KAK6984680.1"/>
    </source>
</evidence>
<gene>
    <name evidence="8" type="ORF">R3P38DRAFT_2575590</name>
</gene>
<feature type="domain" description="Alpha-type protein kinase" evidence="7">
    <location>
        <begin position="1"/>
        <end position="167"/>
    </location>
</feature>
<keyword evidence="9" id="KW-1185">Reference proteome</keyword>
<dbReference type="CDD" id="cd04515">
    <property type="entry name" value="Alpha_kinase"/>
    <property type="match status" value="1"/>
</dbReference>
<evidence type="ECO:0000259" key="7">
    <source>
        <dbReference type="PROSITE" id="PS51158"/>
    </source>
</evidence>
<dbReference type="InterPro" id="IPR004166">
    <property type="entry name" value="a-kinase_dom"/>
</dbReference>
<protein>
    <submittedName>
        <fullName evidence="8">Kinase-like domain-containing protein</fullName>
    </submittedName>
</protein>
<keyword evidence="2" id="KW-0808">Transferase</keyword>
<feature type="non-terminal residue" evidence="8">
    <location>
        <position position="1"/>
    </location>
</feature>
<keyword evidence="3" id="KW-0547">Nucleotide-binding</keyword>
<sequence>TDFEVTDFILAREGHTVSTGVFTPSPASGVDSTAYSTLPDEEKEELIGNSCLISSVTWLLERERSNFQFRKFSGTLDHPHYTDKQGATINSFQHFTYLYSNRTLVLADIQASESGNPSTHVAILFDLMSHTIDGNSGAGDHGEAGIKSFVNQHKCVQKCAQMGLDSLKEPEEQSEADEDASESG</sequence>